<evidence type="ECO:0000259" key="6">
    <source>
        <dbReference type="Pfam" id="PF05193"/>
    </source>
</evidence>
<evidence type="ECO:0000313" key="7">
    <source>
        <dbReference type="EMBL" id="MBI2878043.1"/>
    </source>
</evidence>
<feature type="domain" description="Peptidase M16 C-terminal" evidence="6">
    <location>
        <begin position="193"/>
        <end position="283"/>
    </location>
</feature>
<name>A0A932CRC5_UNCTE</name>
<dbReference type="EMBL" id="JACPRF010000437">
    <property type="protein sequence ID" value="MBI2878043.1"/>
    <property type="molecule type" value="Genomic_DNA"/>
</dbReference>
<dbReference type="Proteomes" id="UP000769766">
    <property type="component" value="Unassembled WGS sequence"/>
</dbReference>
<organism evidence="7 8">
    <name type="scientific">Tectimicrobiota bacterium</name>
    <dbReference type="NCBI Taxonomy" id="2528274"/>
    <lineage>
        <taxon>Bacteria</taxon>
        <taxon>Pseudomonadati</taxon>
        <taxon>Nitrospinota/Tectimicrobiota group</taxon>
        <taxon>Candidatus Tectimicrobiota</taxon>
    </lineage>
</organism>
<proteinExistence type="inferred from homology"/>
<reference evidence="7" key="1">
    <citation type="submission" date="2020-07" db="EMBL/GenBank/DDBJ databases">
        <title>Huge and variable diversity of episymbiotic CPR bacteria and DPANN archaea in groundwater ecosystems.</title>
        <authorList>
            <person name="He C.Y."/>
            <person name="Keren R."/>
            <person name="Whittaker M."/>
            <person name="Farag I.F."/>
            <person name="Doudna J."/>
            <person name="Cate J.H.D."/>
            <person name="Banfield J.F."/>
        </authorList>
    </citation>
    <scope>NUCLEOTIDE SEQUENCE</scope>
    <source>
        <strain evidence="7">NC_groundwater_672_Ag_B-0.1um_62_36</strain>
    </source>
</reference>
<evidence type="ECO:0000259" key="5">
    <source>
        <dbReference type="Pfam" id="PF00675"/>
    </source>
</evidence>
<dbReference type="PROSITE" id="PS00143">
    <property type="entry name" value="INSULINASE"/>
    <property type="match status" value="1"/>
</dbReference>
<dbReference type="Gene3D" id="3.30.830.10">
    <property type="entry name" value="Metalloenzyme, LuxS/M16 peptidase-like"/>
    <property type="match status" value="1"/>
</dbReference>
<dbReference type="InterPro" id="IPR011765">
    <property type="entry name" value="Pept_M16_N"/>
</dbReference>
<feature type="chain" id="PRO_5037963842" evidence="4">
    <location>
        <begin position="26"/>
        <end position="283"/>
    </location>
</feature>
<protein>
    <submittedName>
        <fullName evidence="7">Insulinase family protein</fullName>
    </submittedName>
</protein>
<feature type="domain" description="Peptidase M16 N-terminal" evidence="5">
    <location>
        <begin position="41"/>
        <end position="185"/>
    </location>
</feature>
<dbReference type="InterPro" id="IPR007863">
    <property type="entry name" value="Peptidase_M16_C"/>
</dbReference>
<dbReference type="Pfam" id="PF05193">
    <property type="entry name" value="Peptidase_M16_C"/>
    <property type="match status" value="1"/>
</dbReference>
<sequence>MRKRKGLWGIGLSALLLLASFPAARGQEVTTFVLDNGMQFILQENHSNPMIASVVAVKAGSRHETETNNGVSHLLEHLLFSGTRSRSRQEIAGEIKRKSGYLNAFTRKDATAYILLIPKEFVEEGLEIQADMLFNATIPEEELAKERKVVIEEINKDLDTPRYQVELAFDQQVYAQTPYARPILGSKKIVADLPRSQILGYYHRHYVPNNMVALITGDFDTQEMIQRLKRRFEIFPPRPLPSEPPPSPPAWARPPSPTAPTERVVYQPGPVQTVQIQLAFPAP</sequence>
<evidence type="ECO:0000256" key="4">
    <source>
        <dbReference type="SAM" id="SignalP"/>
    </source>
</evidence>
<comment type="cofactor">
    <cofactor evidence="1">
        <name>Zn(2+)</name>
        <dbReference type="ChEBI" id="CHEBI:29105"/>
    </cofactor>
</comment>
<keyword evidence="4" id="KW-0732">Signal</keyword>
<dbReference type="PANTHER" id="PTHR11851">
    <property type="entry name" value="METALLOPROTEASE"/>
    <property type="match status" value="1"/>
</dbReference>
<dbReference type="InterPro" id="IPR001431">
    <property type="entry name" value="Pept_M16_Zn_BS"/>
</dbReference>
<dbReference type="SUPFAM" id="SSF63411">
    <property type="entry name" value="LuxS/MPP-like metallohydrolase"/>
    <property type="match status" value="1"/>
</dbReference>
<feature type="signal peptide" evidence="4">
    <location>
        <begin position="1"/>
        <end position="25"/>
    </location>
</feature>
<comment type="caution">
    <text evidence="7">The sequence shown here is derived from an EMBL/GenBank/DDBJ whole genome shotgun (WGS) entry which is preliminary data.</text>
</comment>
<dbReference type="InterPro" id="IPR050361">
    <property type="entry name" value="MPP/UQCRC_Complex"/>
</dbReference>
<evidence type="ECO:0000256" key="3">
    <source>
        <dbReference type="SAM" id="MobiDB-lite"/>
    </source>
</evidence>
<evidence type="ECO:0000313" key="8">
    <source>
        <dbReference type="Proteomes" id="UP000769766"/>
    </source>
</evidence>
<comment type="similarity">
    <text evidence="2">Belongs to the peptidase M16 family.</text>
</comment>
<accession>A0A932CRC5</accession>
<dbReference type="PANTHER" id="PTHR11851:SF49">
    <property type="entry name" value="MITOCHONDRIAL-PROCESSING PEPTIDASE SUBUNIT ALPHA"/>
    <property type="match status" value="1"/>
</dbReference>
<evidence type="ECO:0000256" key="1">
    <source>
        <dbReference type="ARBA" id="ARBA00001947"/>
    </source>
</evidence>
<gene>
    <name evidence="7" type="ORF">HYY20_14295</name>
</gene>
<evidence type="ECO:0000256" key="2">
    <source>
        <dbReference type="ARBA" id="ARBA00007261"/>
    </source>
</evidence>
<feature type="non-terminal residue" evidence="7">
    <location>
        <position position="283"/>
    </location>
</feature>
<dbReference type="AlphaFoldDB" id="A0A932CRC5"/>
<dbReference type="GO" id="GO:0004222">
    <property type="term" value="F:metalloendopeptidase activity"/>
    <property type="evidence" value="ECO:0007669"/>
    <property type="project" value="InterPro"/>
</dbReference>
<dbReference type="Pfam" id="PF00675">
    <property type="entry name" value="Peptidase_M16"/>
    <property type="match status" value="1"/>
</dbReference>
<dbReference type="GO" id="GO:0006508">
    <property type="term" value="P:proteolysis"/>
    <property type="evidence" value="ECO:0007669"/>
    <property type="project" value="InterPro"/>
</dbReference>
<feature type="region of interest" description="Disordered" evidence="3">
    <location>
        <begin position="235"/>
        <end position="262"/>
    </location>
</feature>
<dbReference type="InterPro" id="IPR011249">
    <property type="entry name" value="Metalloenz_LuxS/M16"/>
</dbReference>
<dbReference type="GO" id="GO:0046872">
    <property type="term" value="F:metal ion binding"/>
    <property type="evidence" value="ECO:0007669"/>
    <property type="project" value="InterPro"/>
</dbReference>
<feature type="compositionally biased region" description="Pro residues" evidence="3">
    <location>
        <begin position="236"/>
        <end position="258"/>
    </location>
</feature>